<evidence type="ECO:0000256" key="1">
    <source>
        <dbReference type="SAM" id="Coils"/>
    </source>
</evidence>
<comment type="caution">
    <text evidence="2">The sequence shown here is derived from an EMBL/GenBank/DDBJ whole genome shotgun (WGS) entry which is preliminary data.</text>
</comment>
<evidence type="ECO:0000313" key="3">
    <source>
        <dbReference type="Proteomes" id="UP001388366"/>
    </source>
</evidence>
<protein>
    <submittedName>
        <fullName evidence="2">Uncharacterized protein</fullName>
    </submittedName>
</protein>
<sequence>MAVLDIRNDDDAFQILQDAIAGKFDNEVLQLNFDSWPCIHLNVKGERYHSTITYTMMKALVEYQKVIYRTYADLLNKGTSVNLSAAEKKSLEVVFKVKEGSSDLLGDAAGAMTEFAKGAVGKMDSKQILITVLGAGLLFGGYHLASTHMNNQVKLAENNAKAEQERLIEKNRHEITLELFKNNSKLIDAANQSEAAYTNLLVSVKDAETASVGEKLTLKKADLEELAKPERKPTQIVRLDSDYSIISLKHKANDLHLTIRDIAKGKEFTAWIRAGIIGIDETREIANAFLEKKTIYLNVTARANETVTKSADIIGVNNKANKKKLPINILKNK</sequence>
<evidence type="ECO:0000313" key="2">
    <source>
        <dbReference type="EMBL" id="MEM5552397.1"/>
    </source>
</evidence>
<dbReference type="RefSeq" id="WP_342884371.1">
    <property type="nucleotide sequence ID" value="NZ_JBBMQU010000037.1"/>
</dbReference>
<keyword evidence="1" id="KW-0175">Coiled coil</keyword>
<organism evidence="2 3">
    <name type="scientific">Pseudoalteromonas neustonica</name>
    <dbReference type="NCBI Taxonomy" id="1840331"/>
    <lineage>
        <taxon>Bacteria</taxon>
        <taxon>Pseudomonadati</taxon>
        <taxon>Pseudomonadota</taxon>
        <taxon>Gammaproteobacteria</taxon>
        <taxon>Alteromonadales</taxon>
        <taxon>Pseudoalteromonadaceae</taxon>
        <taxon>Pseudoalteromonas</taxon>
    </lineage>
</organism>
<dbReference type="Proteomes" id="UP001388366">
    <property type="component" value="Unassembled WGS sequence"/>
</dbReference>
<name>A0ABU9U5S5_9GAMM</name>
<gene>
    <name evidence="2" type="ORF">WNY63_16855</name>
</gene>
<keyword evidence="3" id="KW-1185">Reference proteome</keyword>
<dbReference type="EMBL" id="JBBMQU010000037">
    <property type="protein sequence ID" value="MEM5552397.1"/>
    <property type="molecule type" value="Genomic_DNA"/>
</dbReference>
<reference evidence="2 3" key="1">
    <citation type="submission" date="2024-03" db="EMBL/GenBank/DDBJ databases">
        <title>Community enrichment and isolation of bacterial strains for fucoidan degradation.</title>
        <authorList>
            <person name="Sichert A."/>
        </authorList>
    </citation>
    <scope>NUCLEOTIDE SEQUENCE [LARGE SCALE GENOMIC DNA]</scope>
    <source>
        <strain evidence="2 3">AS81</strain>
    </source>
</reference>
<accession>A0ABU9U5S5</accession>
<proteinExistence type="predicted"/>
<feature type="coiled-coil region" evidence="1">
    <location>
        <begin position="146"/>
        <end position="173"/>
    </location>
</feature>